<name>A0A845AJB8_9SPHN</name>
<dbReference type="Proteomes" id="UP000439780">
    <property type="component" value="Unassembled WGS sequence"/>
</dbReference>
<dbReference type="EMBL" id="WTYA01000010">
    <property type="protein sequence ID" value="MXP29704.1"/>
    <property type="molecule type" value="Genomic_DNA"/>
</dbReference>
<organism evidence="1 2">
    <name type="scientific">Qipengyuania algicida</name>
    <dbReference type="NCBI Taxonomy" id="1836209"/>
    <lineage>
        <taxon>Bacteria</taxon>
        <taxon>Pseudomonadati</taxon>
        <taxon>Pseudomonadota</taxon>
        <taxon>Alphaproteobacteria</taxon>
        <taxon>Sphingomonadales</taxon>
        <taxon>Erythrobacteraceae</taxon>
        <taxon>Qipengyuania</taxon>
    </lineage>
</organism>
<reference evidence="1 2" key="1">
    <citation type="submission" date="2019-12" db="EMBL/GenBank/DDBJ databases">
        <title>Genomic-based taxomic classification of the family Erythrobacteraceae.</title>
        <authorList>
            <person name="Xu L."/>
        </authorList>
    </citation>
    <scope>NUCLEOTIDE SEQUENCE [LARGE SCALE GENOMIC DNA]</scope>
    <source>
        <strain evidence="1 2">KEMB 9005-328</strain>
    </source>
</reference>
<sequence length="71" mass="7462">MTTATTTPTSAPTFVAYAVRGEGDAAFWHRIGSAWAHQDGHGLSINLAAMPIGGRIVLRTPRKADDEGGAR</sequence>
<keyword evidence="2" id="KW-1185">Reference proteome</keyword>
<protein>
    <submittedName>
        <fullName evidence="1">Uncharacterized protein</fullName>
    </submittedName>
</protein>
<dbReference type="OrthoDB" id="7652274at2"/>
<dbReference type="AlphaFoldDB" id="A0A845AJB8"/>
<evidence type="ECO:0000313" key="2">
    <source>
        <dbReference type="Proteomes" id="UP000439780"/>
    </source>
</evidence>
<proteinExistence type="predicted"/>
<evidence type="ECO:0000313" key="1">
    <source>
        <dbReference type="EMBL" id="MXP29704.1"/>
    </source>
</evidence>
<comment type="caution">
    <text evidence="1">The sequence shown here is derived from an EMBL/GenBank/DDBJ whole genome shotgun (WGS) entry which is preliminary data.</text>
</comment>
<dbReference type="RefSeq" id="WP_160753998.1">
    <property type="nucleotide sequence ID" value="NZ_WTYA01000010.1"/>
</dbReference>
<accession>A0A845AJB8</accession>
<gene>
    <name evidence="1" type="ORF">GRI58_12885</name>
</gene>